<dbReference type="PANTHER" id="PTHR30383:SF24">
    <property type="entry name" value="THIOESTERASE 1_PROTEASE 1_LYSOPHOSPHOLIPASE L1"/>
    <property type="match status" value="1"/>
</dbReference>
<dbReference type="EMBL" id="LAHO01000003">
    <property type="protein sequence ID" value="KKO46720.1"/>
    <property type="molecule type" value="Genomic_DNA"/>
</dbReference>
<proteinExistence type="predicted"/>
<dbReference type="Pfam" id="PF13472">
    <property type="entry name" value="Lipase_GDSL_2"/>
    <property type="match status" value="1"/>
</dbReference>
<feature type="domain" description="SGNH hydrolase-type esterase" evidence="1">
    <location>
        <begin position="53"/>
        <end position="227"/>
    </location>
</feature>
<evidence type="ECO:0000259" key="1">
    <source>
        <dbReference type="Pfam" id="PF13472"/>
    </source>
</evidence>
<dbReference type="CDD" id="cd01836">
    <property type="entry name" value="FeeA_FeeB_like"/>
    <property type="match status" value="1"/>
</dbReference>
<dbReference type="GO" id="GO:0004622">
    <property type="term" value="F:phosphatidylcholine lysophospholipase activity"/>
    <property type="evidence" value="ECO:0007669"/>
    <property type="project" value="TreeGrafter"/>
</dbReference>
<dbReference type="InterPro" id="IPR036514">
    <property type="entry name" value="SGNH_hydro_sf"/>
</dbReference>
<gene>
    <name evidence="2" type="ORF">WG68_04040</name>
</gene>
<dbReference type="AlphaFoldDB" id="A0A0M2VAR2"/>
<dbReference type="OrthoDB" id="9804395at2"/>
<reference evidence="2 3" key="1">
    <citation type="submission" date="2015-03" db="EMBL/GenBank/DDBJ databases">
        <title>Draft genome sequences of two protease-producing strains of Arsukibacterium isolated from two cold and alkaline environments.</title>
        <authorList>
            <person name="Lylloff J.E."/>
            <person name="Skov L.B."/>
            <person name="Jepsen M."/>
            <person name="Hallin P.F."/>
            <person name="Sorensen S.J."/>
            <person name="Stougaard P."/>
            <person name="Glaring M.A."/>
        </authorList>
    </citation>
    <scope>NUCLEOTIDE SEQUENCE [LARGE SCALE GENOMIC DNA]</scope>
    <source>
        <strain evidence="2 3">GCM72</strain>
    </source>
</reference>
<dbReference type="PANTHER" id="PTHR30383">
    <property type="entry name" value="THIOESTERASE 1/PROTEASE 1/LYSOPHOSPHOLIPASE L1"/>
    <property type="match status" value="1"/>
</dbReference>
<dbReference type="STRING" id="336831.WG68_04040"/>
<dbReference type="PATRIC" id="fig|336831.14.peg.3120"/>
<dbReference type="InterPro" id="IPR051532">
    <property type="entry name" value="Ester_Hydrolysis_Enzymes"/>
</dbReference>
<keyword evidence="3" id="KW-1185">Reference proteome</keyword>
<organism evidence="2 3">
    <name type="scientific">Arsukibacterium ikkense</name>
    <dbReference type="NCBI Taxonomy" id="336831"/>
    <lineage>
        <taxon>Bacteria</taxon>
        <taxon>Pseudomonadati</taxon>
        <taxon>Pseudomonadota</taxon>
        <taxon>Gammaproteobacteria</taxon>
        <taxon>Chromatiales</taxon>
        <taxon>Chromatiaceae</taxon>
        <taxon>Arsukibacterium</taxon>
    </lineage>
</organism>
<protein>
    <submittedName>
        <fullName evidence="2">G-D-S-L lipolytic protein</fullName>
    </submittedName>
</protein>
<dbReference type="InterPro" id="IPR013830">
    <property type="entry name" value="SGNH_hydro"/>
</dbReference>
<dbReference type="Proteomes" id="UP000034228">
    <property type="component" value="Unassembled WGS sequence"/>
</dbReference>
<sequence length="243" mass="26516">MTLRWIILTVICWPLLLWQGKRARKLALRLPEAAGPRSGVLGNGEPLRLLICGDSVAAGVGIAQQQQAFSGQLVELLAKRHQVNWQLAAKTGLDSTGLNNLLQQLYSHSNAIYQLDLVVVSIGVNDVTALHSKPEFQQQIKTLLTRLASDFTNPQVLFSAIPPMQHFTALPSPLNFWLGLKAGMLNQALASELKNWPKAQLVYSNLALTADMLAADGFHPSAKGSRIWAQILAEAIVSPKTKT</sequence>
<accession>A0A0M2VAR2</accession>
<evidence type="ECO:0000313" key="2">
    <source>
        <dbReference type="EMBL" id="KKO46720.1"/>
    </source>
</evidence>
<dbReference type="Gene3D" id="3.40.50.1110">
    <property type="entry name" value="SGNH hydrolase"/>
    <property type="match status" value="1"/>
</dbReference>
<evidence type="ECO:0000313" key="3">
    <source>
        <dbReference type="Proteomes" id="UP000034228"/>
    </source>
</evidence>
<name>A0A0M2VAR2_9GAMM</name>
<dbReference type="SUPFAM" id="SSF52266">
    <property type="entry name" value="SGNH hydrolase"/>
    <property type="match status" value="1"/>
</dbReference>
<comment type="caution">
    <text evidence="2">The sequence shown here is derived from an EMBL/GenBank/DDBJ whole genome shotgun (WGS) entry which is preliminary data.</text>
</comment>